<dbReference type="RefSeq" id="WP_282907992.1">
    <property type="nucleotide sequence ID" value="NZ_JAGRPV010000001.1"/>
</dbReference>
<keyword evidence="4" id="KW-1185">Reference proteome</keyword>
<feature type="domain" description="Heparinase II/III-like C-terminal" evidence="2">
    <location>
        <begin position="704"/>
        <end position="849"/>
    </location>
</feature>
<comment type="subcellular location">
    <subcellularLocation>
        <location evidence="1">Cell envelope</location>
    </subcellularLocation>
</comment>
<dbReference type="Gene3D" id="2.60.40.1080">
    <property type="match status" value="1"/>
</dbReference>
<sequence>MADNAEFTVEPLLDRIYAGDRVLLRATVKLSNGERLIVTPEAAIAIAAEEQAEIATENGKTLLLAKTAGTVELRAAYKGLQAVVQVEVMPVRPAKARSSYFTAEKVSAARANIGQFGWAADTKKLAVGKADKWLCDFSLGELWEMVPSQNIPRSYAVNQLDGGLACANEIKPYGNYPYRFSVTEVDWKLTSPVCGVQFPTNHFKAYYEGGLDEYGRFDPALAKRHNDELIAKGETGNLVNRIREQIAANPSIAHYVTDAQIMDPDWGVDDGMGYRFDPNDTLAYGRPYTFVAYYAHWALWYNGGMIKTALKDFSEAYLFTGEQRYADAALVLLDRIGDLYPDMQVSQFPHSAVSGYRHYGFLPSDGWHFYPGRGKIVGSIWENELMKAVMYAYDAVFPAIGTLGAEASEVLNAKAYSENKSKPDRMKANFEDGVLREICTAYKAGDLQGNPGMHQSTLALAAVVLDHDPETSEMLNFGFRSGASDWKDDVKTGGNIMNILVDDVSHDGHGDESAPLYNSLWLSNWLEVAKMLDGYELPEGGTLEGGVDADLFKNPRFRKMFMAMYPLLLTSHYTPNIGDSGQTGNPDVSAIRLDELIEGYSRYGKDELAQAIYLLNGKTAGGIALDIFSDNPNAVSQKIRRVIEEKGELRLGSENFSGYGLAVLRDGFDLSGSMNNELDDALQQTADETAARTTQRALWMYYGGTASHAHGDPLNLGYIAYDLDLMPDLGYPDTSSDDLAFFPRTTRSHNTVMVNGLPVDAFGEPTNFDDSGFVKLASVDANGVAGLSNAPDGLYKRTTALIRINEEDSYIVDLFDLNGGLNYEYSFHSGESESANTVYQGLELSTSGADELSLKNFRKDANGTSGAFSVDWNLKDTYNRYGHGAGAVTDVHLKMTMLGDYDEVTIADGIPPQNSLTNPKRLEYIFVKSNDSRTVYTSVIEPYRGASSIASIERLPVVENNGAAADPAVVKALRVAFKDGRTDFIVQSLDASMVYTVAGKFAFSGFFGVYSEQDGKLVRAYLHEGTRLGGLVNGTPAVKGFVAGRTDTLAVENFIDLSVALPIEPALLIGKYIYIDNDADVNAVYRIEGASRHDDHIRLHIGDVSVVNAWRDSADFSQGYAFSFEPGDAFRIPLSLSKRYAEGIGDDGYPKPASAAPE</sequence>
<dbReference type="Gene3D" id="2.70.98.70">
    <property type="match status" value="1"/>
</dbReference>
<protein>
    <submittedName>
        <fullName evidence="3">Heparinase II/III family protein</fullName>
    </submittedName>
</protein>
<evidence type="ECO:0000313" key="3">
    <source>
        <dbReference type="EMBL" id="MDI4645030.1"/>
    </source>
</evidence>
<organism evidence="3 4">
    <name type="scientific">Cohnella hashimotonis</name>
    <dbReference type="NCBI Taxonomy" id="2826895"/>
    <lineage>
        <taxon>Bacteria</taxon>
        <taxon>Bacillati</taxon>
        <taxon>Bacillota</taxon>
        <taxon>Bacilli</taxon>
        <taxon>Bacillales</taxon>
        <taxon>Paenibacillaceae</taxon>
        <taxon>Cohnella</taxon>
    </lineage>
</organism>
<reference evidence="3" key="1">
    <citation type="submission" date="2023-04" db="EMBL/GenBank/DDBJ databases">
        <title>Comparative genomic analysis of Cohnella hashimotonis sp. nov., isolated from the International Space Station.</title>
        <authorList>
            <person name="Venkateswaran K."/>
            <person name="Simpson A."/>
        </authorList>
    </citation>
    <scope>NUCLEOTIDE SEQUENCE</scope>
    <source>
        <strain evidence="3">F6_2S_P_1</strain>
    </source>
</reference>
<dbReference type="Gene3D" id="1.50.10.100">
    <property type="entry name" value="Chondroitin AC/alginate lyase"/>
    <property type="match status" value="1"/>
</dbReference>
<dbReference type="Proteomes" id="UP001161691">
    <property type="component" value="Unassembled WGS sequence"/>
</dbReference>
<name>A0ABT6TDZ3_9BACL</name>
<dbReference type="EMBL" id="JAGRPV010000001">
    <property type="protein sequence ID" value="MDI4645030.1"/>
    <property type="molecule type" value="Genomic_DNA"/>
</dbReference>
<dbReference type="InterPro" id="IPR008929">
    <property type="entry name" value="Chondroitin_lyas"/>
</dbReference>
<gene>
    <name evidence="3" type="ORF">KB449_08670</name>
</gene>
<dbReference type="InterPro" id="IPR012480">
    <property type="entry name" value="Hepar_II_III_C"/>
</dbReference>
<dbReference type="Pfam" id="PF07940">
    <property type="entry name" value="Hepar_II_III_C"/>
    <property type="match status" value="1"/>
</dbReference>
<dbReference type="SUPFAM" id="SSF48230">
    <property type="entry name" value="Chondroitin AC/alginate lyase"/>
    <property type="match status" value="1"/>
</dbReference>
<evidence type="ECO:0000256" key="1">
    <source>
        <dbReference type="ARBA" id="ARBA00004196"/>
    </source>
</evidence>
<accession>A0ABT6TDZ3</accession>
<evidence type="ECO:0000313" key="4">
    <source>
        <dbReference type="Proteomes" id="UP001161691"/>
    </source>
</evidence>
<evidence type="ECO:0000259" key="2">
    <source>
        <dbReference type="Pfam" id="PF07940"/>
    </source>
</evidence>
<comment type="caution">
    <text evidence="3">The sequence shown here is derived from an EMBL/GenBank/DDBJ whole genome shotgun (WGS) entry which is preliminary data.</text>
</comment>
<proteinExistence type="predicted"/>